<dbReference type="InterPro" id="IPR000253">
    <property type="entry name" value="FHA_dom"/>
</dbReference>
<dbReference type="Pfam" id="PF00498">
    <property type="entry name" value="FHA"/>
    <property type="match status" value="1"/>
</dbReference>
<dbReference type="PROSITE" id="PS50006">
    <property type="entry name" value="FHA_DOMAIN"/>
    <property type="match status" value="1"/>
</dbReference>
<comment type="caution">
    <text evidence="2">The sequence shown here is derived from an EMBL/GenBank/DDBJ whole genome shotgun (WGS) entry which is preliminary data.</text>
</comment>
<evidence type="ECO:0000313" key="3">
    <source>
        <dbReference type="Proteomes" id="UP001596292"/>
    </source>
</evidence>
<reference evidence="3" key="1">
    <citation type="journal article" date="2019" name="Int. J. Syst. Evol. Microbiol.">
        <title>The Global Catalogue of Microorganisms (GCM) 10K type strain sequencing project: providing services to taxonomists for standard genome sequencing and annotation.</title>
        <authorList>
            <consortium name="The Broad Institute Genomics Platform"/>
            <consortium name="The Broad Institute Genome Sequencing Center for Infectious Disease"/>
            <person name="Wu L."/>
            <person name="Ma J."/>
        </authorList>
    </citation>
    <scope>NUCLEOTIDE SEQUENCE [LARGE SCALE GENOMIC DNA]</scope>
    <source>
        <strain evidence="3">CCUG 48316</strain>
    </source>
</reference>
<dbReference type="Proteomes" id="UP001596292">
    <property type="component" value="Unassembled WGS sequence"/>
</dbReference>
<proteinExistence type="predicted"/>
<dbReference type="SMART" id="SM00240">
    <property type="entry name" value="FHA"/>
    <property type="match status" value="1"/>
</dbReference>
<sequence>MMLLLMVVSPHCSTLGDRARHVFGPAGGMIGRSAECDWVLPDEKHHLSARHARIENNGLGFTITDTSTNGVFLNRRDMPLGRHQTAPLIHGDTLYLADYVIEATVTDQKALAPSPVPRTDRPFAIVSTTRPVAPFATREACPEAKAFWDELGVAAARLPPEARERLWRALGAAVREAASVLATLDRMPDPAIMPGTGLRIQGDPPDEGAVGLPAEAAGAIDLTIRHFVQTEIMPAGARAQ</sequence>
<name>A0ABW2BMZ9_9HYPH</name>
<dbReference type="CDD" id="cd00060">
    <property type="entry name" value="FHA"/>
    <property type="match status" value="1"/>
</dbReference>
<organism evidence="2 3">
    <name type="scientific">Methylobacterium komagatae</name>
    <dbReference type="NCBI Taxonomy" id="374425"/>
    <lineage>
        <taxon>Bacteria</taxon>
        <taxon>Pseudomonadati</taxon>
        <taxon>Pseudomonadota</taxon>
        <taxon>Alphaproteobacteria</taxon>
        <taxon>Hyphomicrobiales</taxon>
        <taxon>Methylobacteriaceae</taxon>
        <taxon>Methylobacterium</taxon>
    </lineage>
</organism>
<evidence type="ECO:0000259" key="1">
    <source>
        <dbReference type="PROSITE" id="PS50006"/>
    </source>
</evidence>
<evidence type="ECO:0000313" key="2">
    <source>
        <dbReference type="EMBL" id="MFC6791282.1"/>
    </source>
</evidence>
<accession>A0ABW2BMZ9</accession>
<gene>
    <name evidence="2" type="ORF">ACFQE0_17640</name>
</gene>
<dbReference type="InterPro" id="IPR008984">
    <property type="entry name" value="SMAD_FHA_dom_sf"/>
</dbReference>
<dbReference type="EMBL" id="JBHSWN010000001">
    <property type="protein sequence ID" value="MFC6791282.1"/>
    <property type="molecule type" value="Genomic_DNA"/>
</dbReference>
<protein>
    <submittedName>
        <fullName evidence="2">Type VI secretion system-associated FHA domain protein</fullName>
    </submittedName>
</protein>
<keyword evidence="3" id="KW-1185">Reference proteome</keyword>
<dbReference type="SUPFAM" id="SSF49879">
    <property type="entry name" value="SMAD/FHA domain"/>
    <property type="match status" value="1"/>
</dbReference>
<feature type="domain" description="FHA" evidence="1">
    <location>
        <begin position="28"/>
        <end position="78"/>
    </location>
</feature>
<dbReference type="Gene3D" id="2.60.200.20">
    <property type="match status" value="1"/>
</dbReference>